<evidence type="ECO:0000313" key="8">
    <source>
        <dbReference type="Proteomes" id="UP000461288"/>
    </source>
</evidence>
<dbReference type="GeneID" id="57398471"/>
<dbReference type="PROSITE" id="PS51891">
    <property type="entry name" value="CENP_V_GFA"/>
    <property type="match status" value="1"/>
</dbReference>
<dbReference type="EMBL" id="AP022213">
    <property type="protein sequence ID" value="BBT17180.1"/>
    <property type="molecule type" value="Genomic_DNA"/>
</dbReference>
<dbReference type="Proteomes" id="UP000515591">
    <property type="component" value="Chromosome"/>
</dbReference>
<dbReference type="AlphaFoldDB" id="A0A679GGR6"/>
<evidence type="ECO:0000313" key="5">
    <source>
        <dbReference type="EMBL" id="BBT17180.1"/>
    </source>
</evidence>
<dbReference type="SUPFAM" id="SSF51316">
    <property type="entry name" value="Mss4-like"/>
    <property type="match status" value="1"/>
</dbReference>
<evidence type="ECO:0000313" key="10">
    <source>
        <dbReference type="Proteomes" id="UP000515591"/>
    </source>
</evidence>
<feature type="domain" description="CENP-V/GFA" evidence="4">
    <location>
        <begin position="3"/>
        <end position="116"/>
    </location>
</feature>
<protein>
    <submittedName>
        <fullName evidence="6">Aldehyde-activating protein</fullName>
    </submittedName>
    <submittedName>
        <fullName evidence="7">GFA family protein</fullName>
    </submittedName>
</protein>
<organism evidence="6 9">
    <name type="scientific">Metapseudomonas otitidis</name>
    <dbReference type="NCBI Taxonomy" id="319939"/>
    <lineage>
        <taxon>Bacteria</taxon>
        <taxon>Pseudomonadati</taxon>
        <taxon>Pseudomonadota</taxon>
        <taxon>Gammaproteobacteria</taxon>
        <taxon>Pseudomonadales</taxon>
        <taxon>Pseudomonadaceae</taxon>
        <taxon>Metapseudomonas</taxon>
    </lineage>
</organism>
<dbReference type="GO" id="GO:0046872">
    <property type="term" value="F:metal ion binding"/>
    <property type="evidence" value="ECO:0007669"/>
    <property type="project" value="UniProtKB-KW"/>
</dbReference>
<keyword evidence="2" id="KW-0479">Metal-binding</keyword>
<dbReference type="Pfam" id="PF04828">
    <property type="entry name" value="GFA"/>
    <property type="match status" value="1"/>
</dbReference>
<accession>A0A679GGR6</accession>
<dbReference type="RefSeq" id="WP_044399788.1">
    <property type="nucleotide sequence ID" value="NZ_AP022213.1"/>
</dbReference>
<evidence type="ECO:0000259" key="4">
    <source>
        <dbReference type="PROSITE" id="PS51891"/>
    </source>
</evidence>
<comment type="similarity">
    <text evidence="1">Belongs to the Gfa family.</text>
</comment>
<dbReference type="PANTHER" id="PTHR28620:SF1">
    <property type="entry name" value="CENP-V_GFA DOMAIN-CONTAINING PROTEIN"/>
    <property type="match status" value="1"/>
</dbReference>
<proteinExistence type="inferred from homology"/>
<evidence type="ECO:0000256" key="1">
    <source>
        <dbReference type="ARBA" id="ARBA00005495"/>
    </source>
</evidence>
<evidence type="ECO:0000256" key="3">
    <source>
        <dbReference type="ARBA" id="ARBA00022833"/>
    </source>
</evidence>
<evidence type="ECO:0000313" key="7">
    <source>
        <dbReference type="EMBL" id="MWK57564.1"/>
    </source>
</evidence>
<dbReference type="InterPro" id="IPR006913">
    <property type="entry name" value="CENP-V/GFA"/>
</dbReference>
<dbReference type="InterPro" id="IPR052355">
    <property type="entry name" value="CENP-V-like"/>
</dbReference>
<dbReference type="GO" id="GO:0016846">
    <property type="term" value="F:carbon-sulfur lyase activity"/>
    <property type="evidence" value="ECO:0007669"/>
    <property type="project" value="InterPro"/>
</dbReference>
<sequence length="116" mass="12736">MKYRGGCHCGRIAFEVEGSPITEVMACNCSLCSKRGYLLWFVPRAQLVLETPEADLSTYRFNRMQIAHHFCGTCGCAPFGEASDPQGNAMAAVNVRCLEGVDPDALQVRKVDGRSF</sequence>
<evidence type="ECO:0000256" key="2">
    <source>
        <dbReference type="ARBA" id="ARBA00022723"/>
    </source>
</evidence>
<keyword evidence="3" id="KW-0862">Zinc</keyword>
<reference evidence="5 10" key="1">
    <citation type="submission" date="2019-12" db="EMBL/GenBank/DDBJ databases">
        <title>complete genome sequences of Pseudomonas otitidis str. WP8-S17-CRE-03 isolated from wastewater treatment plant effluent.</title>
        <authorList>
            <person name="Sekizuka T."/>
            <person name="Itokawa K."/>
            <person name="Yatsu K."/>
            <person name="Inamine Y."/>
            <person name="Kuroda M."/>
        </authorList>
    </citation>
    <scope>NUCLEOTIDE SEQUENCE [LARGE SCALE GENOMIC DNA]</scope>
    <source>
        <strain evidence="5 10">WP8-S17-CRE-03</strain>
    </source>
</reference>
<evidence type="ECO:0000313" key="9">
    <source>
        <dbReference type="Proteomes" id="UP000501237"/>
    </source>
</evidence>
<dbReference type="EMBL" id="AP022642">
    <property type="protein sequence ID" value="BCA29275.1"/>
    <property type="molecule type" value="Genomic_DNA"/>
</dbReference>
<gene>
    <name evidence="7" type="ORF">GO594_16405</name>
    <name evidence="6" type="ORF">PtoMrB4_32520</name>
    <name evidence="5" type="ORF">WP8S17C03_32290</name>
</gene>
<dbReference type="Proteomes" id="UP000501237">
    <property type="component" value="Chromosome"/>
</dbReference>
<name>A0A679GGR6_9GAMM</name>
<evidence type="ECO:0000313" key="6">
    <source>
        <dbReference type="EMBL" id="BCA29275.1"/>
    </source>
</evidence>
<dbReference type="InterPro" id="IPR011057">
    <property type="entry name" value="Mss4-like_sf"/>
</dbReference>
<dbReference type="KEGG" id="poj:PtoMrB4_32520"/>
<reference evidence="7 8" key="2">
    <citation type="submission" date="2019-12" db="EMBL/GenBank/DDBJ databases">
        <title>Draft genome sequence of Pseudomonas otitidis recovered from a chicken carcass.</title>
        <authorList>
            <person name="Vieira T.R."/>
            <person name="Oliviera E.F.C."/>
            <person name="Silva N.M.V."/>
            <person name="Sambrano G.E."/>
            <person name="Cibulski S.P."/>
            <person name="Cardoso M.R.I."/>
        </authorList>
    </citation>
    <scope>NUCLEOTIDE SEQUENCE [LARGE SCALE GENOMIC DNA]</scope>
    <source>
        <strain evidence="7 8">25_K</strain>
    </source>
</reference>
<dbReference type="Proteomes" id="UP000461288">
    <property type="component" value="Unassembled WGS sequence"/>
</dbReference>
<dbReference type="PANTHER" id="PTHR28620">
    <property type="entry name" value="CENTROMERE PROTEIN V"/>
    <property type="match status" value="1"/>
</dbReference>
<dbReference type="EMBL" id="WTFN01000038">
    <property type="protein sequence ID" value="MWK57564.1"/>
    <property type="molecule type" value="Genomic_DNA"/>
</dbReference>
<dbReference type="Gene3D" id="2.170.150.70">
    <property type="match status" value="1"/>
</dbReference>
<reference evidence="6 9" key="3">
    <citation type="journal article" date="2020" name="Microbiol. Resour. Announc.">
        <title>Complete genome sequence of Pseudomonas otitidis strain MrB4, isolated from Lake Biwa in Japan.</title>
        <authorList>
            <person name="Miyazaki K."/>
            <person name="Hase E."/>
            <person name="Maruya T."/>
        </authorList>
    </citation>
    <scope>NUCLEOTIDE SEQUENCE [LARGE SCALE GENOMIC DNA]</scope>
    <source>
        <strain evidence="6 9">MrB4</strain>
    </source>
</reference>